<name>A0ABU8L0M8_9HYPH</name>
<dbReference type="Proteomes" id="UP001387293">
    <property type="component" value="Unassembled WGS sequence"/>
</dbReference>
<evidence type="ECO:0000259" key="1">
    <source>
        <dbReference type="Pfam" id="PF24746"/>
    </source>
</evidence>
<accession>A0ABU8L0M8</accession>
<keyword evidence="3" id="KW-1185">Reference proteome</keyword>
<feature type="domain" description="DUF7694" evidence="1">
    <location>
        <begin position="33"/>
        <end position="82"/>
    </location>
</feature>
<organism evidence="2 3">
    <name type="scientific">Mesorhizobium salmacidum</name>
    <dbReference type="NCBI Taxonomy" id="3015171"/>
    <lineage>
        <taxon>Bacteria</taxon>
        <taxon>Pseudomonadati</taxon>
        <taxon>Pseudomonadota</taxon>
        <taxon>Alphaproteobacteria</taxon>
        <taxon>Hyphomicrobiales</taxon>
        <taxon>Phyllobacteriaceae</taxon>
        <taxon>Mesorhizobium</taxon>
    </lineage>
</organism>
<sequence>MSARLIFTREAASWPPKWRAALRIYHDRQLGLLSIEHDGSIGWDELQEIKNRMAGEDAAAIEVYPPAGRVVNNIAMRHLWLLGRDDWWPDLGGEEGTAKPSTLRDRYLAVLQSTGGGR</sequence>
<evidence type="ECO:0000313" key="3">
    <source>
        <dbReference type="Proteomes" id="UP001387293"/>
    </source>
</evidence>
<dbReference type="Pfam" id="PF24746">
    <property type="entry name" value="DUF7694"/>
    <property type="match status" value="1"/>
</dbReference>
<protein>
    <recommendedName>
        <fullName evidence="1">DUF7694 domain-containing protein</fullName>
    </recommendedName>
</protein>
<dbReference type="RefSeq" id="WP_337107456.1">
    <property type="nucleotide sequence ID" value="NZ_JAPYKS010000013.1"/>
</dbReference>
<dbReference type="EMBL" id="JAPYKS010000013">
    <property type="protein sequence ID" value="MEI9410733.1"/>
    <property type="molecule type" value="Genomic_DNA"/>
</dbReference>
<gene>
    <name evidence="2" type="ORF">O7A60_18450</name>
</gene>
<comment type="caution">
    <text evidence="2">The sequence shown here is derived from an EMBL/GenBank/DDBJ whole genome shotgun (WGS) entry which is preliminary data.</text>
</comment>
<proteinExistence type="predicted"/>
<dbReference type="InterPro" id="IPR056111">
    <property type="entry name" value="DUF7694"/>
</dbReference>
<reference evidence="2 3" key="1">
    <citation type="submission" date="2022-12" db="EMBL/GenBank/DDBJ databases">
        <authorList>
            <person name="Muema E."/>
        </authorList>
    </citation>
    <scope>NUCLEOTIDE SEQUENCE [LARGE SCALE GENOMIC DNA]</scope>
    <source>
        <strain evidence="3">1326</strain>
    </source>
</reference>
<evidence type="ECO:0000313" key="2">
    <source>
        <dbReference type="EMBL" id="MEI9410733.1"/>
    </source>
</evidence>